<organism evidence="1 2">
    <name type="scientific">Cetraspora pellucida</name>
    <dbReference type="NCBI Taxonomy" id="1433469"/>
    <lineage>
        <taxon>Eukaryota</taxon>
        <taxon>Fungi</taxon>
        <taxon>Fungi incertae sedis</taxon>
        <taxon>Mucoromycota</taxon>
        <taxon>Glomeromycotina</taxon>
        <taxon>Glomeromycetes</taxon>
        <taxon>Diversisporales</taxon>
        <taxon>Gigasporaceae</taxon>
        <taxon>Cetraspora</taxon>
    </lineage>
</organism>
<reference evidence="1" key="1">
    <citation type="submission" date="2021-06" db="EMBL/GenBank/DDBJ databases">
        <authorList>
            <person name="Kallberg Y."/>
            <person name="Tangrot J."/>
            <person name="Rosling A."/>
        </authorList>
    </citation>
    <scope>NUCLEOTIDE SEQUENCE</scope>
    <source>
        <strain evidence="1">28 12/20/2015</strain>
    </source>
</reference>
<accession>A0ACA9QFG6</accession>
<feature type="non-terminal residue" evidence="1">
    <location>
        <position position="1"/>
    </location>
</feature>
<proteinExistence type="predicted"/>
<dbReference type="EMBL" id="CAJVPW010042704">
    <property type="protein sequence ID" value="CAG8750754.1"/>
    <property type="molecule type" value="Genomic_DNA"/>
</dbReference>
<sequence>LIRDFYIQKHRENTSSSIEKIVTILTNQQEYGCTENLPVFLFIENHIKQLESSINTRRSLATLIQPVQN</sequence>
<keyword evidence="2" id="KW-1185">Reference proteome</keyword>
<dbReference type="Proteomes" id="UP000789366">
    <property type="component" value="Unassembled WGS sequence"/>
</dbReference>
<feature type="non-terminal residue" evidence="1">
    <location>
        <position position="69"/>
    </location>
</feature>
<protein>
    <submittedName>
        <fullName evidence="1">1034_t:CDS:1</fullName>
    </submittedName>
</protein>
<evidence type="ECO:0000313" key="2">
    <source>
        <dbReference type="Proteomes" id="UP000789366"/>
    </source>
</evidence>
<comment type="caution">
    <text evidence="1">The sequence shown here is derived from an EMBL/GenBank/DDBJ whole genome shotgun (WGS) entry which is preliminary data.</text>
</comment>
<evidence type="ECO:0000313" key="1">
    <source>
        <dbReference type="EMBL" id="CAG8750754.1"/>
    </source>
</evidence>
<name>A0ACA9QFG6_9GLOM</name>
<gene>
    <name evidence="1" type="ORF">SPELUC_LOCUS14461</name>
</gene>